<organism evidence="1">
    <name type="scientific">Anguilla anguilla</name>
    <name type="common">European freshwater eel</name>
    <name type="synonym">Muraena anguilla</name>
    <dbReference type="NCBI Taxonomy" id="7936"/>
    <lineage>
        <taxon>Eukaryota</taxon>
        <taxon>Metazoa</taxon>
        <taxon>Chordata</taxon>
        <taxon>Craniata</taxon>
        <taxon>Vertebrata</taxon>
        <taxon>Euteleostomi</taxon>
        <taxon>Actinopterygii</taxon>
        <taxon>Neopterygii</taxon>
        <taxon>Teleostei</taxon>
        <taxon>Anguilliformes</taxon>
        <taxon>Anguillidae</taxon>
        <taxon>Anguilla</taxon>
    </lineage>
</organism>
<protein>
    <submittedName>
        <fullName evidence="1">Uncharacterized protein</fullName>
    </submittedName>
</protein>
<reference evidence="1" key="1">
    <citation type="submission" date="2014-11" db="EMBL/GenBank/DDBJ databases">
        <authorList>
            <person name="Amaro Gonzalez C."/>
        </authorList>
    </citation>
    <scope>NUCLEOTIDE SEQUENCE</scope>
</reference>
<reference evidence="1" key="2">
    <citation type="journal article" date="2015" name="Fish Shellfish Immunol.">
        <title>Early steps in the European eel (Anguilla anguilla)-Vibrio vulnificus interaction in the gills: Role of the RtxA13 toxin.</title>
        <authorList>
            <person name="Callol A."/>
            <person name="Pajuelo D."/>
            <person name="Ebbesson L."/>
            <person name="Teles M."/>
            <person name="MacKenzie S."/>
            <person name="Amaro C."/>
        </authorList>
    </citation>
    <scope>NUCLEOTIDE SEQUENCE</scope>
</reference>
<dbReference type="EMBL" id="GBXM01088470">
    <property type="protein sequence ID" value="JAH20107.1"/>
    <property type="molecule type" value="Transcribed_RNA"/>
</dbReference>
<sequence>MVLLSHFPLHIRNL</sequence>
<name>A0A0E9QUI4_ANGAN</name>
<evidence type="ECO:0000313" key="1">
    <source>
        <dbReference type="EMBL" id="JAH20107.1"/>
    </source>
</evidence>
<proteinExistence type="predicted"/>
<accession>A0A0E9QUI4</accession>